<comment type="caution">
    <text evidence="1">The sequence shown here is derived from an EMBL/GenBank/DDBJ whole genome shotgun (WGS) entry which is preliminary data.</text>
</comment>
<dbReference type="InterPro" id="IPR027417">
    <property type="entry name" value="P-loop_NTPase"/>
</dbReference>
<reference evidence="1" key="1">
    <citation type="journal article" date="2014" name="Int. J. Syst. Evol. Microbiol.">
        <title>Complete genome sequence of Corynebacterium casei LMG S-19264T (=DSM 44701T), isolated from a smear-ripened cheese.</title>
        <authorList>
            <consortium name="US DOE Joint Genome Institute (JGI-PGF)"/>
            <person name="Walter F."/>
            <person name="Albersmeier A."/>
            <person name="Kalinowski J."/>
            <person name="Ruckert C."/>
        </authorList>
    </citation>
    <scope>NUCLEOTIDE SEQUENCE</scope>
    <source>
        <strain evidence="1">CCM 8711</strain>
    </source>
</reference>
<name>A0A917JB26_9SPHI</name>
<dbReference type="Proteomes" id="UP000662074">
    <property type="component" value="Unassembled WGS sequence"/>
</dbReference>
<evidence type="ECO:0000313" key="1">
    <source>
        <dbReference type="EMBL" id="GGI50801.1"/>
    </source>
</evidence>
<sequence>MSKQFSPSINILRDESREFKYIATPNTKRVVDQIQDDITIGLRSFNLIGSYGTGKSSFLLALEQTLIGQAQHFDTKLFANSNCSFLKIVGSYQSIIDVFAEHLGVNEAKHRIDHILAELFAVYQAAGSKNQVLVIVIDEFGKFLEYAAKNRPEKELYFVQQLAEFANNSKYNIVLITSVHQSFDTYAYDLNKSLRHEWIKVKGRFKEITFNEPVEQLLYLAAEHISAATTLVPLKRTVKVALSLFETSKGFKAEYSKEIAAKLFPLDLLAANVLTISLQRYGQNERSLFSFLESTDSASLSKFKLGDSDPFYNLANVFDYLTNNFFSFLNSKYNPDAASWSAIKVAIEQVENTFDKNLNGYLKIIKTIGLLNNFSNAGSILDEDFLTGYAKYCLGINNAEELVKDLVSKSIIRYRKHSKRYVLTEETEIDIELALIEANQSVSAITDVPTVLKKYFEFSPVLAKEYSYINGTSRYFQFEITEYPTIIKPIGEIDGYIQLIFNDQLDEDIIKQLSVNKAANIFVYYKNAKKIKALLYDLEKTQKVLTENQHDRVARKELESIIVHEKTLLNHYILTNLYKGSTDIVWFWNNDSEAISSKKEFNQLLTQVCKDVYCDAPKFKNELVNKHKISSAIHTAKRSYFKGLVNHWDKPDLGIPENKFPPEKMIFKSLLKDNGLAPYRDETYAGFELKPGDSFYKLWKESVKFLNSTKSNRKPLTEFFELLSTEPFKLKQGFIDFWVPSFLFLKRDDFALYVDNAFIPYITEETLELMVKKPKDFEVKAFDIDGVKLDIFNSYRVILDQEIKERIGNVSFIETIKPFLIFYRSLPDYAKNTLRLSKPALAIRDAISKSKDPEYTFFESFPTALGTTLKDLNEHSNELVTYTDTLQNAIREIRTCFDSLIDRFENYIKQDILFEETTLGFEEMKSKIQHRYQHLKRHLLLQKQKSFVQRIDSLLDDNRAWLSSVCQAIVGKSLENLRDEDEYVLYESFKSMVQDLDGLTELSAIEIDESKEQVYNIQFNTFGSMSLKSIVRVPKVKSEQLDQYVTELENKLTGDADINKLVLTTLLQKLLSHE</sequence>
<keyword evidence="2" id="KW-1185">Reference proteome</keyword>
<dbReference type="EMBL" id="BMDO01000005">
    <property type="protein sequence ID" value="GGI50801.1"/>
    <property type="molecule type" value="Genomic_DNA"/>
</dbReference>
<dbReference type="AlphaFoldDB" id="A0A917JB26"/>
<reference evidence="1" key="2">
    <citation type="submission" date="2020-09" db="EMBL/GenBank/DDBJ databases">
        <authorList>
            <person name="Sun Q."/>
            <person name="Sedlacek I."/>
        </authorList>
    </citation>
    <scope>NUCLEOTIDE SEQUENCE</scope>
    <source>
        <strain evidence="1">CCM 8711</strain>
    </source>
</reference>
<dbReference type="RefSeq" id="WP_188416289.1">
    <property type="nucleotide sequence ID" value="NZ_BMDO01000005.1"/>
</dbReference>
<dbReference type="SUPFAM" id="SSF52540">
    <property type="entry name" value="P-loop containing nucleoside triphosphate hydrolases"/>
    <property type="match status" value="1"/>
</dbReference>
<protein>
    <recommendedName>
        <fullName evidence="3">ATP-binding protein</fullName>
    </recommendedName>
</protein>
<accession>A0A917JB26</accession>
<organism evidence="1 2">
    <name type="scientific">Mucilaginibacter galii</name>
    <dbReference type="NCBI Taxonomy" id="2005073"/>
    <lineage>
        <taxon>Bacteria</taxon>
        <taxon>Pseudomonadati</taxon>
        <taxon>Bacteroidota</taxon>
        <taxon>Sphingobacteriia</taxon>
        <taxon>Sphingobacteriales</taxon>
        <taxon>Sphingobacteriaceae</taxon>
        <taxon>Mucilaginibacter</taxon>
    </lineage>
</organism>
<gene>
    <name evidence="1" type="ORF">GCM10011425_20130</name>
</gene>
<proteinExistence type="predicted"/>
<evidence type="ECO:0008006" key="3">
    <source>
        <dbReference type="Google" id="ProtNLM"/>
    </source>
</evidence>
<evidence type="ECO:0000313" key="2">
    <source>
        <dbReference type="Proteomes" id="UP000662074"/>
    </source>
</evidence>
<dbReference type="Gene3D" id="3.40.50.300">
    <property type="entry name" value="P-loop containing nucleotide triphosphate hydrolases"/>
    <property type="match status" value="1"/>
</dbReference>